<evidence type="ECO:0000259" key="7">
    <source>
        <dbReference type="Pfam" id="PF12859"/>
    </source>
</evidence>
<evidence type="ECO:0000256" key="6">
    <source>
        <dbReference type="SAM" id="MobiDB-lite"/>
    </source>
</evidence>
<dbReference type="InterPro" id="IPR011989">
    <property type="entry name" value="ARM-like"/>
</dbReference>
<keyword evidence="4" id="KW-0498">Mitosis</keyword>
<feature type="compositionally biased region" description="Basic and acidic residues" evidence="6">
    <location>
        <begin position="366"/>
        <end position="379"/>
    </location>
</feature>
<evidence type="ECO:0000256" key="4">
    <source>
        <dbReference type="ARBA" id="ARBA00022776"/>
    </source>
</evidence>
<dbReference type="GO" id="GO:0060090">
    <property type="term" value="F:molecular adaptor activity"/>
    <property type="evidence" value="ECO:0007669"/>
    <property type="project" value="TreeGrafter"/>
</dbReference>
<feature type="region of interest" description="Disordered" evidence="6">
    <location>
        <begin position="1"/>
        <end position="20"/>
    </location>
</feature>
<comment type="similarity">
    <text evidence="1">Belongs to the APC1 family.</text>
</comment>
<evidence type="ECO:0000313" key="10">
    <source>
        <dbReference type="Proteomes" id="UP000245942"/>
    </source>
</evidence>
<dbReference type="InterPro" id="IPR049255">
    <property type="entry name" value="Apc1_N"/>
</dbReference>
<feature type="domain" description="Anaphase-promoting complex subunit 1 beta-sandwich" evidence="8">
    <location>
        <begin position="1666"/>
        <end position="1744"/>
    </location>
</feature>
<evidence type="ECO:0000256" key="3">
    <source>
        <dbReference type="ARBA" id="ARBA00022737"/>
    </source>
</evidence>
<keyword evidence="2" id="KW-0132">Cell division</keyword>
<feature type="region of interest" description="Disordered" evidence="6">
    <location>
        <begin position="140"/>
        <end position="163"/>
    </location>
</feature>
<dbReference type="GO" id="GO:0031145">
    <property type="term" value="P:anaphase-promoting complex-dependent catabolic process"/>
    <property type="evidence" value="ECO:0007669"/>
    <property type="project" value="TreeGrafter"/>
</dbReference>
<evidence type="ECO:0000256" key="5">
    <source>
        <dbReference type="ARBA" id="ARBA00023306"/>
    </source>
</evidence>
<dbReference type="GeneID" id="37012477"/>
<evidence type="ECO:0000313" key="9">
    <source>
        <dbReference type="EMBL" id="PWN18348.1"/>
    </source>
</evidence>
<feature type="compositionally biased region" description="Polar residues" evidence="6">
    <location>
        <begin position="499"/>
        <end position="508"/>
    </location>
</feature>
<dbReference type="EMBL" id="KZ819337">
    <property type="protein sequence ID" value="PWN18348.1"/>
    <property type="molecule type" value="Genomic_DNA"/>
</dbReference>
<dbReference type="Pfam" id="PF12859">
    <property type="entry name" value="ANAPC1"/>
    <property type="match status" value="1"/>
</dbReference>
<dbReference type="Proteomes" id="UP000245942">
    <property type="component" value="Unassembled WGS sequence"/>
</dbReference>
<feature type="domain" description="Anaphase-promoting complex subunit 1 N-terminal" evidence="7">
    <location>
        <begin position="90"/>
        <end position="244"/>
    </location>
</feature>
<feature type="region of interest" description="Disordered" evidence="6">
    <location>
        <begin position="30"/>
        <end position="49"/>
    </location>
</feature>
<keyword evidence="3" id="KW-0677">Repeat</keyword>
<evidence type="ECO:0000256" key="1">
    <source>
        <dbReference type="ARBA" id="ARBA00010547"/>
    </source>
</evidence>
<dbReference type="GO" id="GO:0070979">
    <property type="term" value="P:protein K11-linked ubiquitination"/>
    <property type="evidence" value="ECO:0007669"/>
    <property type="project" value="TreeGrafter"/>
</dbReference>
<dbReference type="PANTHER" id="PTHR12827:SF3">
    <property type="entry name" value="ANAPHASE-PROMOTING COMPLEX SUBUNIT 1"/>
    <property type="match status" value="1"/>
</dbReference>
<name>A0A316U0G1_9BASI</name>
<feature type="region of interest" description="Disordered" evidence="6">
    <location>
        <begin position="356"/>
        <end position="444"/>
    </location>
</feature>
<feature type="region of interest" description="Disordered" evidence="6">
    <location>
        <begin position="495"/>
        <end position="562"/>
    </location>
</feature>
<protein>
    <submittedName>
        <fullName evidence="9">Uncharacterized protein</fullName>
    </submittedName>
</protein>
<organism evidence="9 10">
    <name type="scientific">Pseudomicrostroma glucosiphilum</name>
    <dbReference type="NCBI Taxonomy" id="1684307"/>
    <lineage>
        <taxon>Eukaryota</taxon>
        <taxon>Fungi</taxon>
        <taxon>Dikarya</taxon>
        <taxon>Basidiomycota</taxon>
        <taxon>Ustilaginomycotina</taxon>
        <taxon>Exobasidiomycetes</taxon>
        <taxon>Microstromatales</taxon>
        <taxon>Microstromatales incertae sedis</taxon>
        <taxon>Pseudomicrostroma</taxon>
    </lineage>
</organism>
<keyword evidence="10" id="KW-1185">Reference proteome</keyword>
<reference evidence="9 10" key="1">
    <citation type="journal article" date="2018" name="Mol. Biol. Evol.">
        <title>Broad Genomic Sampling Reveals a Smut Pathogenic Ancestry of the Fungal Clade Ustilaginomycotina.</title>
        <authorList>
            <person name="Kijpornyongpan T."/>
            <person name="Mondo S.J."/>
            <person name="Barry K."/>
            <person name="Sandor L."/>
            <person name="Lee J."/>
            <person name="Lipzen A."/>
            <person name="Pangilinan J."/>
            <person name="LaButti K."/>
            <person name="Hainaut M."/>
            <person name="Henrissat B."/>
            <person name="Grigoriev I.V."/>
            <person name="Spatafora J.W."/>
            <person name="Aime M.C."/>
        </authorList>
    </citation>
    <scope>NUCLEOTIDE SEQUENCE [LARGE SCALE GENOMIC DNA]</scope>
    <source>
        <strain evidence="9 10">MCA 4718</strain>
    </source>
</reference>
<feature type="compositionally biased region" description="Polar residues" evidence="6">
    <location>
        <begin position="140"/>
        <end position="149"/>
    </location>
</feature>
<dbReference type="InterPro" id="IPR048971">
    <property type="entry name" value="Apc1_3rd"/>
</dbReference>
<keyword evidence="5" id="KW-0131">Cell cycle</keyword>
<dbReference type="Pfam" id="PF21282">
    <property type="entry name" value="APC1_3rd"/>
    <property type="match status" value="1"/>
</dbReference>
<evidence type="ECO:0000256" key="2">
    <source>
        <dbReference type="ARBA" id="ARBA00022618"/>
    </source>
</evidence>
<sequence length="2036" mass="222422">MGDDVERMQAASGPSTQYSPSYHLAALASAAADSRVGHDNDGDDDDDDELLNHIVGGSSSESTVLRHLRSNLARPTDLYDEARPGRTVTQEAEGPTELAWQGKRLVWSRGCQVIRSYSYPEAVVHACWSWLDKYGPRLPSTSTSRSGISNPRRRQSSGDSHELFSPSQRAFVAELNGGAAEEARRFPPRQQGIERALIAVLQTAIIVYYPRLGEEYSIPKGFKLQRALPTSLGVLLQRTAGEEDWRRWRNPDASVSSDRREARLPTLFYLEHHFSEVIPIALVEKLLWPKDGSAAAYGVAQDYRNVDEHIIFASSSLSRSSPTKQQYSIVVTSDVRTSKLRLYAFSAACEGWKGPLPSNLTAEQSEQGKTEETDREVRRPTSNGRPSMLRHDSWTARGPSAALPRRSTRLSSASTPAREQLSTRQTPMTRRRSSKFPSAADKSNLNMARIDESFTGPAYAISAAAGPLASVPAQSERIDDAAEAEEMGQIVEGLAGRSSKGSAATAENSRAGESRRISGSVVKQKRNSQMARTPYVPRTHTRVTSASLSRRRSSKSAPLEGDVDHQSMYGLASAKSLVPDDCEMGHLREGKAYPFDDEAGLDDPFARRPALQLLTVIADVFMTHPSDANVFITSSRDDTSTLLYISTPKQLLCRKVDFIASGDVSYLVCSEPANPVSDPSLRAVSIAATGSQQKDTLILDGEGHLQLQVGSSNSLQTIPLHFDERTRRIMHWVSEQSAPRTQLLHLFRDPSRSDVVCLVCEGGQTFEAHLDFAPADPTVRAVLTALEIAVGNGLLYRRAWICRMHGATQLSEWDALTELFLQTDLDNLGLAGQKAAAWTSLLAEEGDACIALPPTASGARTVRSRCNVSPSHTSAVLSTLNAVAQDLRLDVALAPTSSTQLGTLIFHLAVCHGATLLADYWGSFIPPAHLERSGHELNLTITPSFQPKDVLEQTLMAVCGRFANKQAFLQSFCPDGSHLSSARFLPRIAKLFDTLTERALSSHDGVGTARWLTHISMGLSALPWCLTAVLRHKLRTICQDPPTGLSPAAYRLMGRQDLANLSSDPGHEQHAYYAAESLRSLPTTVKLDPLSAMIFPADRRLQDVAEMLVTSRPTVIRAPVRADKTDAENRESGIIRLSNVAERIKATQIGRGMFLLLTKRFDATQKWFTPRINLRIHLKPAQSYGFAEPRNDSVELEWPDFHNGAASALEMVVDQGKVDSTWYFSQSQGERSARHAGLLLGLGLAGRFATIGQVHTYRYLGDRHNLTSIGLLLGLSATFVAQGDPDVRALLACHVKAFLPPQSANLAHSTLVQSAALLGTGLLFLGADVSHIAEALCDQIGAQVIETTDAQTFCREAYSLSAALGLGLVMLGRGRRQGMKAARDRRILSKLERLIVGPVEELFGETLGDPTWRVDLRITASPAAIAYALLFLRSNDEVAASKIPLPSSPAELDKHRPDVLLIHSLARNLIMWNTMTPSQDWLHSVVPQFLRGTSKQTKPSWYTLALINIESGALFALSLKYAGSADSATKKLLLEKYHEWTRIAKSLAKSDYEDRILQAAAQASAAVAATGLSIVLAGTGDIDLLKLLRFNHGFSTAHEPYGHHMATHMALGVLFLGGGRFTFGNSDAAVAALLIAFYPRMPTKATDNRAHLQAYRHMWMLAVEPRLVTTREVDSAEVAQVPITITRKDGSTYQATTPHQLPHLDRIKAISVNSDRYWSSQILLDKASDQSAILKKASSFSVKRKAGHLSHAVDPQGQRSIMNASLAKESDQVGVEVAGVFTSPSNVLSQMAEGSAISRELARLLRLLPHQQDAKGLSKYLPEALVACLQRGHQNDLPLYLSLYQCYSATNLRDVRPTDLQDCLWLARFASQAVSTNAAQADDTGNILPKSLLLTARQSLQRLARASVVQGEVQASLISYLCSAEDVSLYDICSKDLALLHEVHNALCILSPLSLGNLRELVRLMRALFASLVQRGQGLSESAGGGSDDMDAAFEVVKSVGQSAVSEMLQKRYGSWVKDAEWAEVDEVLLRLVVLT</sequence>
<dbReference type="GO" id="GO:0005680">
    <property type="term" value="C:anaphase-promoting complex"/>
    <property type="evidence" value="ECO:0007669"/>
    <property type="project" value="InterPro"/>
</dbReference>
<dbReference type="STRING" id="1684307.A0A316U0G1"/>
<dbReference type="GO" id="GO:0051301">
    <property type="term" value="P:cell division"/>
    <property type="evidence" value="ECO:0007669"/>
    <property type="project" value="UniProtKB-KW"/>
</dbReference>
<feature type="compositionally biased region" description="Polar residues" evidence="6">
    <location>
        <begin position="409"/>
        <end position="428"/>
    </location>
</feature>
<evidence type="ECO:0000259" key="8">
    <source>
        <dbReference type="Pfam" id="PF21282"/>
    </source>
</evidence>
<gene>
    <name evidence="9" type="ORF">BCV69DRAFT_263791</name>
</gene>
<dbReference type="RefSeq" id="XP_025345508.1">
    <property type="nucleotide sequence ID" value="XM_025490743.1"/>
</dbReference>
<dbReference type="PANTHER" id="PTHR12827">
    <property type="entry name" value="MEIOTIC CHECKPOINT REGULATOR TSG24 FAMILY MEMBER"/>
    <property type="match status" value="1"/>
</dbReference>
<dbReference type="InterPro" id="IPR024990">
    <property type="entry name" value="Apc1"/>
</dbReference>
<accession>A0A316U0G1</accession>
<dbReference type="GO" id="GO:0007091">
    <property type="term" value="P:metaphase/anaphase transition of mitotic cell cycle"/>
    <property type="evidence" value="ECO:0007669"/>
    <property type="project" value="TreeGrafter"/>
</dbReference>
<dbReference type="OrthoDB" id="26401at2759"/>
<proteinExistence type="inferred from homology"/>
<dbReference type="Gene3D" id="1.25.10.10">
    <property type="entry name" value="Leucine-rich Repeat Variant"/>
    <property type="match status" value="2"/>
</dbReference>